<dbReference type="InterPro" id="IPR032466">
    <property type="entry name" value="Metal_Hydrolase"/>
</dbReference>
<dbReference type="SUPFAM" id="SSF51338">
    <property type="entry name" value="Composite domain of metallo-dependent hydrolases"/>
    <property type="match status" value="1"/>
</dbReference>
<name>A0ABQ5JTA9_9EUKA</name>
<sequence length="222" mass="24294">MFNILKGGNVVLYSHDRGKHELVPCCDVLIEGGKISAVGPDLDLSKHGFVTPIEIIDCSGKLIITSGGIDPHQLLPEEQRLLLILLRILLRPHRVSSESYSSTLDKRKKEAEEGAVADFTLHMTMNMTAPTHLSEIPDIISKGVRSSKIYLAYDGIRLTSAQLIPALEAIARHKGIAIVHAETHDMIMSEQQKVKSKGLSHPKHHCGCHPAIGEELAIHAFG</sequence>
<gene>
    <name evidence="2" type="ORF">ADUPG1_010602</name>
</gene>
<dbReference type="Gene3D" id="3.20.20.140">
    <property type="entry name" value="Metal-dependent hydrolases"/>
    <property type="match status" value="1"/>
</dbReference>
<dbReference type="SUPFAM" id="SSF51556">
    <property type="entry name" value="Metallo-dependent hydrolases"/>
    <property type="match status" value="1"/>
</dbReference>
<feature type="non-terminal residue" evidence="2">
    <location>
        <position position="222"/>
    </location>
</feature>
<evidence type="ECO:0008006" key="4">
    <source>
        <dbReference type="Google" id="ProtNLM"/>
    </source>
</evidence>
<dbReference type="Gene3D" id="2.30.40.10">
    <property type="entry name" value="Urease, subunit C, domain 1"/>
    <property type="match status" value="1"/>
</dbReference>
<dbReference type="Proteomes" id="UP001057375">
    <property type="component" value="Unassembled WGS sequence"/>
</dbReference>
<evidence type="ECO:0000313" key="3">
    <source>
        <dbReference type="Proteomes" id="UP001057375"/>
    </source>
</evidence>
<dbReference type="PANTHER" id="PTHR11647:SF1">
    <property type="entry name" value="COLLAPSIN RESPONSE MEDIATOR PROTEIN"/>
    <property type="match status" value="1"/>
</dbReference>
<reference evidence="2" key="1">
    <citation type="submission" date="2022-03" db="EMBL/GenBank/DDBJ databases">
        <title>Draft genome sequence of Aduncisulcus paluster, a free-living microaerophilic Fornicata.</title>
        <authorList>
            <person name="Yuyama I."/>
            <person name="Kume K."/>
            <person name="Tamura T."/>
            <person name="Inagaki Y."/>
            <person name="Hashimoto T."/>
        </authorList>
    </citation>
    <scope>NUCLEOTIDE SEQUENCE</scope>
    <source>
        <strain evidence="2">NY0171</strain>
    </source>
</reference>
<dbReference type="EMBL" id="BQXS01011643">
    <property type="protein sequence ID" value="GKT15012.1"/>
    <property type="molecule type" value="Genomic_DNA"/>
</dbReference>
<evidence type="ECO:0000313" key="2">
    <source>
        <dbReference type="EMBL" id="GKT15012.1"/>
    </source>
</evidence>
<comment type="similarity">
    <text evidence="1">Belongs to the metallo-dependent hydrolases superfamily. Hydantoinase/dihydropyrimidinase family.</text>
</comment>
<dbReference type="PANTHER" id="PTHR11647">
    <property type="entry name" value="HYDRANTOINASE/DIHYDROPYRIMIDINASE FAMILY MEMBER"/>
    <property type="match status" value="1"/>
</dbReference>
<organism evidence="2 3">
    <name type="scientific">Aduncisulcus paluster</name>
    <dbReference type="NCBI Taxonomy" id="2918883"/>
    <lineage>
        <taxon>Eukaryota</taxon>
        <taxon>Metamonada</taxon>
        <taxon>Carpediemonas-like organisms</taxon>
        <taxon>Aduncisulcus</taxon>
    </lineage>
</organism>
<keyword evidence="3" id="KW-1185">Reference proteome</keyword>
<protein>
    <recommendedName>
        <fullName evidence="4">Dihydroorotase</fullName>
    </recommendedName>
</protein>
<dbReference type="InterPro" id="IPR011059">
    <property type="entry name" value="Metal-dep_hydrolase_composite"/>
</dbReference>
<comment type="caution">
    <text evidence="2">The sequence shown here is derived from an EMBL/GenBank/DDBJ whole genome shotgun (WGS) entry which is preliminary data.</text>
</comment>
<accession>A0ABQ5JTA9</accession>
<dbReference type="InterPro" id="IPR050378">
    <property type="entry name" value="Metallo-dep_Hydrolases_sf"/>
</dbReference>
<proteinExistence type="inferred from homology"/>
<evidence type="ECO:0000256" key="1">
    <source>
        <dbReference type="ARBA" id="ARBA00008829"/>
    </source>
</evidence>